<dbReference type="AlphaFoldDB" id="A0A4S8MM93"/>
<reference evidence="3 4" key="1">
    <citation type="journal article" date="2019" name="Nat. Ecol. Evol.">
        <title>Megaphylogeny resolves global patterns of mushroom evolution.</title>
        <authorList>
            <person name="Varga T."/>
            <person name="Krizsan K."/>
            <person name="Foldi C."/>
            <person name="Dima B."/>
            <person name="Sanchez-Garcia M."/>
            <person name="Sanchez-Ramirez S."/>
            <person name="Szollosi G.J."/>
            <person name="Szarkandi J.G."/>
            <person name="Papp V."/>
            <person name="Albert L."/>
            <person name="Andreopoulos W."/>
            <person name="Angelini C."/>
            <person name="Antonin V."/>
            <person name="Barry K.W."/>
            <person name="Bougher N.L."/>
            <person name="Buchanan P."/>
            <person name="Buyck B."/>
            <person name="Bense V."/>
            <person name="Catcheside P."/>
            <person name="Chovatia M."/>
            <person name="Cooper J."/>
            <person name="Damon W."/>
            <person name="Desjardin D."/>
            <person name="Finy P."/>
            <person name="Geml J."/>
            <person name="Haridas S."/>
            <person name="Hughes K."/>
            <person name="Justo A."/>
            <person name="Karasinski D."/>
            <person name="Kautmanova I."/>
            <person name="Kiss B."/>
            <person name="Kocsube S."/>
            <person name="Kotiranta H."/>
            <person name="LaButti K.M."/>
            <person name="Lechner B.E."/>
            <person name="Liimatainen K."/>
            <person name="Lipzen A."/>
            <person name="Lukacs Z."/>
            <person name="Mihaltcheva S."/>
            <person name="Morgado L.N."/>
            <person name="Niskanen T."/>
            <person name="Noordeloos M.E."/>
            <person name="Ohm R.A."/>
            <person name="Ortiz-Santana B."/>
            <person name="Ovrebo C."/>
            <person name="Racz N."/>
            <person name="Riley R."/>
            <person name="Savchenko A."/>
            <person name="Shiryaev A."/>
            <person name="Soop K."/>
            <person name="Spirin V."/>
            <person name="Szebenyi C."/>
            <person name="Tomsovsky M."/>
            <person name="Tulloss R.E."/>
            <person name="Uehling J."/>
            <person name="Grigoriev I.V."/>
            <person name="Vagvolgyi C."/>
            <person name="Papp T."/>
            <person name="Martin F.M."/>
            <person name="Miettinen O."/>
            <person name="Hibbett D.S."/>
            <person name="Nagy L.G."/>
        </authorList>
    </citation>
    <scope>NUCLEOTIDE SEQUENCE [LARGE SCALE GENOMIC DNA]</scope>
    <source>
        <strain evidence="3 4">CBS 962.96</strain>
    </source>
</reference>
<keyword evidence="2" id="KW-0812">Transmembrane</keyword>
<organism evidence="3 4">
    <name type="scientific">Dendrothele bispora (strain CBS 962.96)</name>
    <dbReference type="NCBI Taxonomy" id="1314807"/>
    <lineage>
        <taxon>Eukaryota</taxon>
        <taxon>Fungi</taxon>
        <taxon>Dikarya</taxon>
        <taxon>Basidiomycota</taxon>
        <taxon>Agaricomycotina</taxon>
        <taxon>Agaricomycetes</taxon>
        <taxon>Agaricomycetidae</taxon>
        <taxon>Agaricales</taxon>
        <taxon>Agaricales incertae sedis</taxon>
        <taxon>Dendrothele</taxon>
    </lineage>
</organism>
<keyword evidence="2" id="KW-1133">Transmembrane helix</keyword>
<evidence type="ECO:0000313" key="3">
    <source>
        <dbReference type="EMBL" id="THV04030.1"/>
    </source>
</evidence>
<protein>
    <submittedName>
        <fullName evidence="3">Uncharacterized protein</fullName>
    </submittedName>
</protein>
<dbReference type="Proteomes" id="UP000297245">
    <property type="component" value="Unassembled WGS sequence"/>
</dbReference>
<accession>A0A4S8MM93</accession>
<evidence type="ECO:0000313" key="4">
    <source>
        <dbReference type="Proteomes" id="UP000297245"/>
    </source>
</evidence>
<keyword evidence="4" id="KW-1185">Reference proteome</keyword>
<feature type="region of interest" description="Disordered" evidence="1">
    <location>
        <begin position="251"/>
        <end position="359"/>
    </location>
</feature>
<name>A0A4S8MM93_DENBC</name>
<evidence type="ECO:0000256" key="2">
    <source>
        <dbReference type="SAM" id="Phobius"/>
    </source>
</evidence>
<gene>
    <name evidence="3" type="ORF">K435DRAFT_962149</name>
</gene>
<evidence type="ECO:0000256" key="1">
    <source>
        <dbReference type="SAM" id="MobiDB-lite"/>
    </source>
</evidence>
<feature type="transmembrane region" description="Helical" evidence="2">
    <location>
        <begin position="371"/>
        <end position="391"/>
    </location>
</feature>
<feature type="compositionally biased region" description="Polar residues" evidence="1">
    <location>
        <begin position="159"/>
        <end position="184"/>
    </location>
</feature>
<feature type="compositionally biased region" description="Polar residues" evidence="1">
    <location>
        <begin position="299"/>
        <end position="312"/>
    </location>
</feature>
<feature type="region of interest" description="Disordered" evidence="1">
    <location>
        <begin position="144"/>
        <end position="203"/>
    </location>
</feature>
<keyword evidence="2" id="KW-0472">Membrane</keyword>
<sequence length="393" mass="40854">MPSPTLERVLGVPTALVPTPGEPEIGAPTALRRAWNWNAYQNVDESPAVTLSAGQATPSTLEESEESGFGFTGFDSSGFGFDSSGFGFTGFDSSGFGFTGFDSSGFGFTGVDSSGFFTGFGSSGLGFSVASDAFADTSIGSFATEPVSGPTRPPESPATLPTSQAVASSSVRVTTFEPSDNGEQQPDDDSYVSVPEFPPPQASARTTQIHSFTMRSFMPFSILLLCLFEVSHALSAPAILKGRGVVRVRPRPDEPEIEAPTGITALVPTPGEPEIQAPTRISILVPTTEPGERPPSESPAVTFSTDQATPDPSTLKESEESGPDISTPDRPDGGSATEPVSGPTPPPETPATLPTSQAVASSSVRVTTWSVLGGGAFAYTSSFFILCYFILSF</sequence>
<proteinExistence type="predicted"/>
<dbReference type="EMBL" id="ML179061">
    <property type="protein sequence ID" value="THV04030.1"/>
    <property type="molecule type" value="Genomic_DNA"/>
</dbReference>